<dbReference type="Proteomes" id="UP000249577">
    <property type="component" value="Unassembled WGS sequence"/>
</dbReference>
<evidence type="ECO:0000313" key="2">
    <source>
        <dbReference type="EMBL" id="PZQ19227.1"/>
    </source>
</evidence>
<proteinExistence type="predicted"/>
<reference evidence="2 3" key="1">
    <citation type="submission" date="2017-08" db="EMBL/GenBank/DDBJ databases">
        <title>Infants hospitalized years apart are colonized by the same room-sourced microbial strains.</title>
        <authorList>
            <person name="Brooks B."/>
            <person name="Olm M.R."/>
            <person name="Firek B.A."/>
            <person name="Baker R."/>
            <person name="Thomas B.C."/>
            <person name="Morowitz M.J."/>
            <person name="Banfield J.F."/>
        </authorList>
    </citation>
    <scope>NUCLEOTIDE SEQUENCE [LARGE SCALE GENOMIC DNA]</scope>
    <source>
        <strain evidence="2">S2_005_003_R2_43</strain>
    </source>
</reference>
<evidence type="ECO:0008006" key="4">
    <source>
        <dbReference type="Google" id="ProtNLM"/>
    </source>
</evidence>
<sequence length="128" mass="13360">MTAQPRSPSPSLDEIADDDDPRIQRVYRRLRFLTLIGGLTMGVGFLSVMSVIAYRLVKSSPGANGPVTGHLSITPGAKVLSTAAGDGRLLVTVEDGGRIVMHVLDASTLKETGRLDVAPGGPAAAPLR</sequence>
<evidence type="ECO:0000256" key="1">
    <source>
        <dbReference type="SAM" id="Phobius"/>
    </source>
</evidence>
<keyword evidence="1" id="KW-0812">Transmembrane</keyword>
<protein>
    <recommendedName>
        <fullName evidence="4">Fimbrial protein</fullName>
    </recommendedName>
</protein>
<evidence type="ECO:0000313" key="3">
    <source>
        <dbReference type="Proteomes" id="UP000249577"/>
    </source>
</evidence>
<dbReference type="EMBL" id="QFPN01000001">
    <property type="protein sequence ID" value="PZQ19227.1"/>
    <property type="molecule type" value="Genomic_DNA"/>
</dbReference>
<comment type="caution">
    <text evidence="2">The sequence shown here is derived from an EMBL/GenBank/DDBJ whole genome shotgun (WGS) entry which is preliminary data.</text>
</comment>
<feature type="transmembrane region" description="Helical" evidence="1">
    <location>
        <begin position="32"/>
        <end position="54"/>
    </location>
</feature>
<name>A0A2W5MH61_ANCNO</name>
<dbReference type="AlphaFoldDB" id="A0A2W5MH61"/>
<organism evidence="2 3">
    <name type="scientific">Ancylobacter novellus</name>
    <name type="common">Thiobacillus novellus</name>
    <dbReference type="NCBI Taxonomy" id="921"/>
    <lineage>
        <taxon>Bacteria</taxon>
        <taxon>Pseudomonadati</taxon>
        <taxon>Pseudomonadota</taxon>
        <taxon>Alphaproteobacteria</taxon>
        <taxon>Hyphomicrobiales</taxon>
        <taxon>Xanthobacteraceae</taxon>
        <taxon>Ancylobacter</taxon>
    </lineage>
</organism>
<keyword evidence="1" id="KW-1133">Transmembrane helix</keyword>
<accession>A0A2W5MH61</accession>
<gene>
    <name evidence="2" type="ORF">DI565_02305</name>
</gene>
<keyword evidence="1" id="KW-0472">Membrane</keyword>